<gene>
    <name evidence="1" type="ORF">EIN_323240</name>
</gene>
<name>L7FLJ1_ENTIV</name>
<dbReference type="Pfam" id="PF13306">
    <property type="entry name" value="LRR_5"/>
    <property type="match status" value="2"/>
</dbReference>
<reference evidence="1 2" key="1">
    <citation type="submission" date="2012-10" db="EMBL/GenBank/DDBJ databases">
        <authorList>
            <person name="Zafar N."/>
            <person name="Inman J."/>
            <person name="Hall N."/>
            <person name="Lorenzi H."/>
            <person name="Caler E."/>
        </authorList>
    </citation>
    <scope>NUCLEOTIDE SEQUENCE [LARGE SCALE GENOMIC DNA]</scope>
    <source>
        <strain evidence="1 2">IP1</strain>
    </source>
</reference>
<dbReference type="AlphaFoldDB" id="L7FLJ1"/>
<accession>L7FLJ1</accession>
<dbReference type="InterPro" id="IPR026906">
    <property type="entry name" value="LRR_5"/>
</dbReference>
<evidence type="ECO:0008006" key="3">
    <source>
        <dbReference type="Google" id="ProtNLM"/>
    </source>
</evidence>
<dbReference type="KEGG" id="eiv:EIN_323240"/>
<dbReference type="RefSeq" id="XP_004255368.1">
    <property type="nucleotide sequence ID" value="XM_004255320.1"/>
</dbReference>
<dbReference type="PANTHER" id="PTHR45661">
    <property type="entry name" value="SURFACE ANTIGEN"/>
    <property type="match status" value="1"/>
</dbReference>
<dbReference type="InterPro" id="IPR053139">
    <property type="entry name" value="Surface_bspA-like"/>
</dbReference>
<dbReference type="InterPro" id="IPR032675">
    <property type="entry name" value="LRR_dom_sf"/>
</dbReference>
<evidence type="ECO:0000313" key="1">
    <source>
        <dbReference type="EMBL" id="ELP88597.1"/>
    </source>
</evidence>
<sequence length="937" mass="108604">MVGNLEEFFLMNVVLYIDTFNSLLTFSTINKKCKRAMERLQINPLVVEKTREVYHNHYDVYLSHHYAKDMLKLFSNIKTLYLPSYRIEVPESVFGHIEFIKVVNMNDREYEIEDDTRLNDYSKFPIVSTAFPFATIHQMNMTQFQSYVIYSIETLDYLVKNIENMKNLEDLTIVVPEVVEETGNEETVENISIKLLQTIKNKLNIFLELHNMKMLRIISSGKGQLQHILPLIQTKGGLVFNKVLYLMNEEMTEEDSKVFEKIKIYFKVMFMNVKNYDKFSAWELPISFFNIKTKININENELPFYLKYSLDACKGFEEITIYKMSEIDLDLSQIDVKKLAIETDEYKHFKSKIVIPQTLKYLVINNKCEMKFCCCQNIEIEVYKEMKVHKLVPFSICDAFQLPIKYDILLKENDYIDYCRENPDSVEDIPKFYEMPPEEQKNYKIFVKLVEELEILKTEEKSVLIAEKVLILNVPKTLTEEVNIKQLTSCELNSEFFILNDLPNTLSRISLRDINTTRLNLTRFDLKELFCEKCNSLTIDVQSCLKSIDLKECYNLKFTCDNGAAYLTHFDAFHTIETSGKNIVVDYNIQYKEQSGQGPSWMDSVGFYFNYIKGMTFLNQPYTCSANGYSSPNVNEKPHIPANIFCDLMCCGEVVGSIWYKAIKEIGDFCFENADFYHDPKVELSDGFSYFGIGAFCEAKNIVKIALPLGIKKLPFKAFYNVTSLTEIESKESQLEIDDYSLFGCKKLVKHPKFVPSKIVQYCEKYLINFCELKTIEVKSGVTNLKEKNYSNCTILQEIKLPATLKFVGDNCFVGCTNLKNIIFEKNVVFGKHLCFANLVLLEKFVLPTTLTKIRNFMFKNCQKLSQIEVCNSVIKIGDMAFYECSSLTKFVIPNSVTKIGFMCFKNCTSLVTLCCPSNLKLPKSTLNGTYAKIISF</sequence>
<proteinExistence type="predicted"/>
<dbReference type="Proteomes" id="UP000014680">
    <property type="component" value="Unassembled WGS sequence"/>
</dbReference>
<dbReference type="SUPFAM" id="SSF52058">
    <property type="entry name" value="L domain-like"/>
    <property type="match status" value="1"/>
</dbReference>
<dbReference type="OrthoDB" id="34643at2759"/>
<dbReference type="EMBL" id="KB206740">
    <property type="protein sequence ID" value="ELP88597.1"/>
    <property type="molecule type" value="Genomic_DNA"/>
</dbReference>
<dbReference type="Gene3D" id="3.80.10.10">
    <property type="entry name" value="Ribonuclease Inhibitor"/>
    <property type="match status" value="2"/>
</dbReference>
<keyword evidence="2" id="KW-1185">Reference proteome</keyword>
<protein>
    <recommendedName>
        <fullName evidence="3">Leucine rich repeat containing protein BspA family protein</fullName>
    </recommendedName>
</protein>
<dbReference type="VEuPathDB" id="AmoebaDB:EIN_323240"/>
<organism evidence="1 2">
    <name type="scientific">Entamoeba invadens IP1</name>
    <dbReference type="NCBI Taxonomy" id="370355"/>
    <lineage>
        <taxon>Eukaryota</taxon>
        <taxon>Amoebozoa</taxon>
        <taxon>Evosea</taxon>
        <taxon>Archamoebae</taxon>
        <taxon>Mastigamoebida</taxon>
        <taxon>Entamoebidae</taxon>
        <taxon>Entamoeba</taxon>
    </lineage>
</organism>
<evidence type="ECO:0000313" key="2">
    <source>
        <dbReference type="Proteomes" id="UP000014680"/>
    </source>
</evidence>
<dbReference type="PANTHER" id="PTHR45661:SF3">
    <property type="entry name" value="IG-LIKE DOMAIN-CONTAINING PROTEIN"/>
    <property type="match status" value="1"/>
</dbReference>
<dbReference type="GeneID" id="14887576"/>